<evidence type="ECO:0000256" key="3">
    <source>
        <dbReference type="ARBA" id="ARBA00023002"/>
    </source>
</evidence>
<dbReference type="Gene3D" id="2.102.10.10">
    <property type="entry name" value="Rieske [2Fe-2S] iron-sulphur domain"/>
    <property type="match status" value="1"/>
</dbReference>
<keyword evidence="2" id="KW-0479">Metal-binding</keyword>
<keyword evidence="4" id="KW-0408">Iron</keyword>
<dbReference type="NCBIfam" id="TIGR02378">
    <property type="entry name" value="nirD_assim_sml"/>
    <property type="match status" value="1"/>
</dbReference>
<dbReference type="PATRIC" id="fig|106634.4.peg.698"/>
<evidence type="ECO:0000259" key="7">
    <source>
        <dbReference type="PROSITE" id="PS51296"/>
    </source>
</evidence>
<accession>A0A0G3G4N8</accession>
<dbReference type="RefSeq" id="WP_047250809.1">
    <property type="nucleotide sequence ID" value="NZ_CP011367.1"/>
</dbReference>
<evidence type="ECO:0000256" key="6">
    <source>
        <dbReference type="ARBA" id="ARBA00023063"/>
    </source>
</evidence>
<dbReference type="KEGG" id="tvr:TVD_03425"/>
<keyword evidence="5" id="KW-0411">Iron-sulfur</keyword>
<dbReference type="SUPFAM" id="SSF50022">
    <property type="entry name" value="ISP domain"/>
    <property type="match status" value="1"/>
</dbReference>
<dbReference type="PANTHER" id="PTHR21496:SF23">
    <property type="entry name" value="3-PHENYLPROPIONATE_CINNAMIC ACID DIOXYGENASE FERREDOXIN SUBUNIT"/>
    <property type="match status" value="1"/>
</dbReference>
<keyword evidence="6" id="KW-0534">Nitrate assimilation</keyword>
<gene>
    <name evidence="8" type="ORF">TVD_03425</name>
</gene>
<dbReference type="GO" id="GO:0051537">
    <property type="term" value="F:2 iron, 2 sulfur cluster binding"/>
    <property type="evidence" value="ECO:0007669"/>
    <property type="project" value="UniProtKB-KW"/>
</dbReference>
<dbReference type="PANTHER" id="PTHR21496">
    <property type="entry name" value="FERREDOXIN-RELATED"/>
    <property type="match status" value="1"/>
</dbReference>
<evidence type="ECO:0000256" key="4">
    <source>
        <dbReference type="ARBA" id="ARBA00023004"/>
    </source>
</evidence>
<keyword evidence="9" id="KW-1185">Reference proteome</keyword>
<dbReference type="GO" id="GO:0046872">
    <property type="term" value="F:metal ion binding"/>
    <property type="evidence" value="ECO:0007669"/>
    <property type="project" value="UniProtKB-KW"/>
</dbReference>
<reference evidence="8 9" key="1">
    <citation type="submission" date="2015-04" db="EMBL/GenBank/DDBJ databases">
        <title>Complete Sequence for the Genome of the Thioalkalivibrio versutus D301.</title>
        <authorList>
            <person name="Mu T."/>
            <person name="Zhou J."/>
            <person name="Xu X."/>
        </authorList>
    </citation>
    <scope>NUCLEOTIDE SEQUENCE [LARGE SCALE GENOMIC DNA]</scope>
    <source>
        <strain evidence="8 9">D301</strain>
    </source>
</reference>
<keyword evidence="3" id="KW-0560">Oxidoreductase</keyword>
<name>A0A0G3G4N8_9GAMM</name>
<sequence length="120" mass="12613">MSWTAICHLDEIPPLGARVVAGPNGDIAVFRTADDRVFALRDQCPHKGGPLSQGIVHGERVTCPLHNWVIDLQSGAATGADSGCTHVFPVRVTEGQVWLDLAASATDSDAAPVVDCREAG</sequence>
<dbReference type="InterPro" id="IPR017941">
    <property type="entry name" value="Rieske_2Fe-2S"/>
</dbReference>
<dbReference type="Proteomes" id="UP000064201">
    <property type="component" value="Chromosome"/>
</dbReference>
<dbReference type="OrthoDB" id="9769355at2"/>
<dbReference type="STRING" id="106634.TVD_03425"/>
<dbReference type="PROSITE" id="PS51296">
    <property type="entry name" value="RIESKE"/>
    <property type="match status" value="1"/>
</dbReference>
<evidence type="ECO:0000256" key="1">
    <source>
        <dbReference type="ARBA" id="ARBA00022714"/>
    </source>
</evidence>
<evidence type="ECO:0000313" key="8">
    <source>
        <dbReference type="EMBL" id="AKJ94477.1"/>
    </source>
</evidence>
<feature type="domain" description="Rieske" evidence="7">
    <location>
        <begin position="4"/>
        <end position="99"/>
    </location>
</feature>
<keyword evidence="1" id="KW-0001">2Fe-2S</keyword>
<dbReference type="Pfam" id="PF13806">
    <property type="entry name" value="Rieske_2"/>
    <property type="match status" value="1"/>
</dbReference>
<dbReference type="CDD" id="cd03530">
    <property type="entry name" value="Rieske_NirD_small_Bacillus"/>
    <property type="match status" value="1"/>
</dbReference>
<dbReference type="InterPro" id="IPR012748">
    <property type="entry name" value="Rieske-like_NirD"/>
</dbReference>
<dbReference type="AlphaFoldDB" id="A0A0G3G4N8"/>
<evidence type="ECO:0000313" key="9">
    <source>
        <dbReference type="Proteomes" id="UP000064201"/>
    </source>
</evidence>
<evidence type="ECO:0000256" key="2">
    <source>
        <dbReference type="ARBA" id="ARBA00022723"/>
    </source>
</evidence>
<dbReference type="GO" id="GO:0008942">
    <property type="term" value="F:nitrite reductase [NAD(P)H] activity"/>
    <property type="evidence" value="ECO:0007669"/>
    <property type="project" value="InterPro"/>
</dbReference>
<proteinExistence type="predicted"/>
<dbReference type="GO" id="GO:0042128">
    <property type="term" value="P:nitrate assimilation"/>
    <property type="evidence" value="ECO:0007669"/>
    <property type="project" value="UniProtKB-KW"/>
</dbReference>
<dbReference type="EMBL" id="CP011367">
    <property type="protein sequence ID" value="AKJ94477.1"/>
    <property type="molecule type" value="Genomic_DNA"/>
</dbReference>
<dbReference type="InterPro" id="IPR036922">
    <property type="entry name" value="Rieske_2Fe-2S_sf"/>
</dbReference>
<protein>
    <submittedName>
        <fullName evidence="8">Nitrite reductase</fullName>
    </submittedName>
</protein>
<evidence type="ECO:0000256" key="5">
    <source>
        <dbReference type="ARBA" id="ARBA00023014"/>
    </source>
</evidence>
<organism evidence="8 9">
    <name type="scientific">Thioalkalivibrio versutus</name>
    <dbReference type="NCBI Taxonomy" id="106634"/>
    <lineage>
        <taxon>Bacteria</taxon>
        <taxon>Pseudomonadati</taxon>
        <taxon>Pseudomonadota</taxon>
        <taxon>Gammaproteobacteria</taxon>
        <taxon>Chromatiales</taxon>
        <taxon>Ectothiorhodospiraceae</taxon>
        <taxon>Thioalkalivibrio</taxon>
    </lineage>
</organism>